<sequence>PAQQDVAILTQHSDFNVTIINQIYSFLDLFPKKIQEQLSTISGEDVNNLIEVAMDKGRPYELFFYHKKEPYSNPTFIVKQEEIDEIVNKLSFGTDNRAGMDGSLHRISAMLNREAKIIGLTLRVGRAVMGRAKVFSDLIEEGKSILLLGKPGAGKTTFIRDFAKTLSESRRVVVVDTSCEIGGFGDIPHVAIGKARRMQVADIRRQQEVMIQAVQNHTPEVIVIDEIGTKDEVSTARTISQRGVILCGSAHGDMKSILKNPILCDLLGGVESVIMGDRNASRDGEKMRLQLKADPVFDVVIQL</sequence>
<dbReference type="OrthoDB" id="26838at2759"/>
<dbReference type="AlphaFoldDB" id="D2V5M2"/>
<organism evidence="5">
    <name type="scientific">Naegleria gruberi</name>
    <name type="common">Amoeba</name>
    <dbReference type="NCBI Taxonomy" id="5762"/>
    <lineage>
        <taxon>Eukaryota</taxon>
        <taxon>Discoba</taxon>
        <taxon>Heterolobosea</taxon>
        <taxon>Tetramitia</taxon>
        <taxon>Eutetramitia</taxon>
        <taxon>Vahlkampfiidae</taxon>
        <taxon>Naegleria</taxon>
    </lineage>
</organism>
<dbReference type="eggNOG" id="ENOG502QQIK">
    <property type="taxonomic scope" value="Eukaryota"/>
</dbReference>
<dbReference type="GeneID" id="8849227"/>
<dbReference type="OMA" id="KNEARAC"/>
<dbReference type="PANTHER" id="PTHR20953">
    <property type="entry name" value="KINASE-RELATED"/>
    <property type="match status" value="1"/>
</dbReference>
<proteinExistence type="predicted"/>
<evidence type="ECO:0000256" key="2">
    <source>
        <dbReference type="ARBA" id="ARBA00022840"/>
    </source>
</evidence>
<protein>
    <submittedName>
        <fullName evidence="4">Predicted protein</fullName>
    </submittedName>
</protein>
<dbReference type="PANTHER" id="PTHR20953:SF3">
    <property type="entry name" value="P-LOOP CONTAINING NUCLEOSIDE TRIPHOSPHATE HYDROLASES SUPERFAMILY PROTEIN"/>
    <property type="match status" value="1"/>
</dbReference>
<dbReference type="Proteomes" id="UP000006671">
    <property type="component" value="Unassembled WGS sequence"/>
</dbReference>
<dbReference type="KEGG" id="ngr:NAEGRDRAFT_2397"/>
<dbReference type="VEuPathDB" id="AmoebaDB:NAEGRDRAFT_2397"/>
<dbReference type="EMBL" id="GG738853">
    <property type="protein sequence ID" value="EFC47825.1"/>
    <property type="molecule type" value="Genomic_DNA"/>
</dbReference>
<dbReference type="Pfam" id="PF19568">
    <property type="entry name" value="Spore_III_AA"/>
    <property type="match status" value="1"/>
</dbReference>
<gene>
    <name evidence="4" type="ORF">NAEGRDRAFT_2397</name>
</gene>
<dbReference type="SMART" id="SM00382">
    <property type="entry name" value="AAA"/>
    <property type="match status" value="1"/>
</dbReference>
<accession>D2V5M2</accession>
<evidence type="ECO:0000256" key="1">
    <source>
        <dbReference type="ARBA" id="ARBA00022741"/>
    </source>
</evidence>
<keyword evidence="1" id="KW-0547">Nucleotide-binding</keyword>
<keyword evidence="2" id="KW-0067">ATP-binding</keyword>
<dbReference type="GO" id="GO:0005524">
    <property type="term" value="F:ATP binding"/>
    <property type="evidence" value="ECO:0007669"/>
    <property type="project" value="UniProtKB-KW"/>
</dbReference>
<dbReference type="Gene3D" id="3.40.50.300">
    <property type="entry name" value="P-loop containing nucleotide triphosphate hydrolases"/>
    <property type="match status" value="1"/>
</dbReference>
<keyword evidence="5" id="KW-1185">Reference proteome</keyword>
<dbReference type="CDD" id="cd00009">
    <property type="entry name" value="AAA"/>
    <property type="match status" value="1"/>
</dbReference>
<dbReference type="STRING" id="5762.D2V5M2"/>
<evidence type="ECO:0000313" key="4">
    <source>
        <dbReference type="EMBL" id="EFC47825.1"/>
    </source>
</evidence>
<feature type="domain" description="AAA+ ATPase" evidence="3">
    <location>
        <begin position="141"/>
        <end position="303"/>
    </location>
</feature>
<evidence type="ECO:0000313" key="5">
    <source>
        <dbReference type="Proteomes" id="UP000006671"/>
    </source>
</evidence>
<dbReference type="InterPro" id="IPR027417">
    <property type="entry name" value="P-loop_NTPase"/>
</dbReference>
<dbReference type="InterPro" id="IPR003593">
    <property type="entry name" value="AAA+_ATPase"/>
</dbReference>
<dbReference type="SUPFAM" id="SSF52540">
    <property type="entry name" value="P-loop containing nucleoside triphosphate hydrolases"/>
    <property type="match status" value="1"/>
</dbReference>
<reference evidence="4 5" key="1">
    <citation type="journal article" date="2010" name="Cell">
        <title>The genome of Naegleria gruberi illuminates early eukaryotic versatility.</title>
        <authorList>
            <person name="Fritz-Laylin L.K."/>
            <person name="Prochnik S.E."/>
            <person name="Ginger M.L."/>
            <person name="Dacks J.B."/>
            <person name="Carpenter M.L."/>
            <person name="Field M.C."/>
            <person name="Kuo A."/>
            <person name="Paredez A."/>
            <person name="Chapman J."/>
            <person name="Pham J."/>
            <person name="Shu S."/>
            <person name="Neupane R."/>
            <person name="Cipriano M."/>
            <person name="Mancuso J."/>
            <person name="Tu H."/>
            <person name="Salamov A."/>
            <person name="Lindquist E."/>
            <person name="Shapiro H."/>
            <person name="Lucas S."/>
            <person name="Grigoriev I.V."/>
            <person name="Cande W.Z."/>
            <person name="Fulton C."/>
            <person name="Rokhsar D.S."/>
            <person name="Dawson S.C."/>
        </authorList>
    </citation>
    <scope>NUCLEOTIDE SEQUENCE [LARGE SCALE GENOMIC DNA]</scope>
    <source>
        <strain evidence="4 5">NEG-M</strain>
    </source>
</reference>
<feature type="non-terminal residue" evidence="4">
    <location>
        <position position="1"/>
    </location>
</feature>
<evidence type="ECO:0000259" key="3">
    <source>
        <dbReference type="SMART" id="SM00382"/>
    </source>
</evidence>
<dbReference type="InParanoid" id="D2V5M2"/>
<feature type="non-terminal residue" evidence="4">
    <location>
        <position position="303"/>
    </location>
</feature>
<dbReference type="InterPro" id="IPR045735">
    <property type="entry name" value="Spore_III_AA_AAA+_ATPase"/>
</dbReference>
<name>D2V5M2_NAEGR</name>
<dbReference type="RefSeq" id="XP_002680569.1">
    <property type="nucleotide sequence ID" value="XM_002680523.1"/>
</dbReference>